<gene>
    <name evidence="1" type="ORF">FJQ98_15480</name>
</gene>
<organism evidence="1 2">
    <name type="scientific">Lysinibacillus agricola</name>
    <dbReference type="NCBI Taxonomy" id="2590012"/>
    <lineage>
        <taxon>Bacteria</taxon>
        <taxon>Bacillati</taxon>
        <taxon>Bacillota</taxon>
        <taxon>Bacilli</taxon>
        <taxon>Bacillales</taxon>
        <taxon>Bacillaceae</taxon>
        <taxon>Lysinibacillus</taxon>
    </lineage>
</organism>
<reference evidence="1 2" key="1">
    <citation type="submission" date="2020-01" db="EMBL/GenBank/DDBJ databases">
        <authorList>
            <person name="Liu G."/>
            <person name="Liu B."/>
        </authorList>
    </citation>
    <scope>NUCLEOTIDE SEQUENCE [LARGE SCALE GENOMIC DNA]</scope>
    <source>
        <strain evidence="1 2">FJAT-51161</strain>
    </source>
</reference>
<dbReference type="EMBL" id="CP067341">
    <property type="protein sequence ID" value="QQP10659.1"/>
    <property type="molecule type" value="Genomic_DNA"/>
</dbReference>
<evidence type="ECO:0000313" key="2">
    <source>
        <dbReference type="Proteomes" id="UP000596049"/>
    </source>
</evidence>
<sequence>MYAQFHANKAQLDAKLLRLNKSKGWLVPLPLHVDYPER</sequence>
<proteinExistence type="predicted"/>
<protein>
    <submittedName>
        <fullName evidence="1">Uncharacterized protein</fullName>
    </submittedName>
</protein>
<keyword evidence="2" id="KW-1185">Reference proteome</keyword>
<name>A0ABX7ALH5_9BACI</name>
<dbReference type="Proteomes" id="UP000596049">
    <property type="component" value="Chromosome"/>
</dbReference>
<accession>A0ABX7ALH5</accession>
<evidence type="ECO:0000313" key="1">
    <source>
        <dbReference type="EMBL" id="QQP10659.1"/>
    </source>
</evidence>